<dbReference type="OrthoDB" id="389878at2"/>
<proteinExistence type="predicted"/>
<dbReference type="PANTHER" id="PTHR43537:SF5">
    <property type="entry name" value="UXU OPERON TRANSCRIPTIONAL REGULATOR"/>
    <property type="match status" value="1"/>
</dbReference>
<dbReference type="Gene3D" id="1.20.120.530">
    <property type="entry name" value="GntR ligand-binding domain-like"/>
    <property type="match status" value="1"/>
</dbReference>
<dbReference type="AlphaFoldDB" id="A0A1M4XFP1"/>
<evidence type="ECO:0000256" key="3">
    <source>
        <dbReference type="ARBA" id="ARBA00023163"/>
    </source>
</evidence>
<evidence type="ECO:0000313" key="6">
    <source>
        <dbReference type="Proteomes" id="UP000184035"/>
    </source>
</evidence>
<keyword evidence="1" id="KW-0805">Transcription regulation</keyword>
<sequence length="212" mass="25305">MNRKNESDRIYDMLKKRIIYLEYEPGMVLNEVDIANEFNISRTPIREIFQQLSRDNLLNIIPRFGAQVYHIDFKYMKSVFEVTREFEPFAVKLATPRISEGDIKKLEDIMKTLNSYDIDKDYKKAIIEDEKFHQTVLKNCNNPCLQKILSDLHIHTERLWHYSEQYIDSMDIFTDTLGNVLDAIKEKDLSKVEKFSREHIDTFVQKIKEEML</sequence>
<keyword evidence="2 5" id="KW-0238">DNA-binding</keyword>
<keyword evidence="6" id="KW-1185">Reference proteome</keyword>
<evidence type="ECO:0000313" key="5">
    <source>
        <dbReference type="EMBL" id="SHE92374.1"/>
    </source>
</evidence>
<dbReference type="CDD" id="cd07377">
    <property type="entry name" value="WHTH_GntR"/>
    <property type="match status" value="1"/>
</dbReference>
<dbReference type="Pfam" id="PF00392">
    <property type="entry name" value="GntR"/>
    <property type="match status" value="1"/>
</dbReference>
<dbReference type="Gene3D" id="1.10.10.10">
    <property type="entry name" value="Winged helix-like DNA-binding domain superfamily/Winged helix DNA-binding domain"/>
    <property type="match status" value="1"/>
</dbReference>
<dbReference type="InterPro" id="IPR036388">
    <property type="entry name" value="WH-like_DNA-bd_sf"/>
</dbReference>
<keyword evidence="3" id="KW-0804">Transcription</keyword>
<gene>
    <name evidence="5" type="ORF">SAMN05443638_11815</name>
</gene>
<dbReference type="Pfam" id="PF07729">
    <property type="entry name" value="FCD"/>
    <property type="match status" value="1"/>
</dbReference>
<name>A0A1M4XFP1_9CLOT</name>
<evidence type="ECO:0000259" key="4">
    <source>
        <dbReference type="PROSITE" id="PS50949"/>
    </source>
</evidence>
<evidence type="ECO:0000256" key="1">
    <source>
        <dbReference type="ARBA" id="ARBA00023015"/>
    </source>
</evidence>
<dbReference type="InterPro" id="IPR036390">
    <property type="entry name" value="WH_DNA-bd_sf"/>
</dbReference>
<dbReference type="SMART" id="SM00345">
    <property type="entry name" value="HTH_GNTR"/>
    <property type="match status" value="1"/>
</dbReference>
<dbReference type="PANTHER" id="PTHR43537">
    <property type="entry name" value="TRANSCRIPTIONAL REGULATOR, GNTR FAMILY"/>
    <property type="match status" value="1"/>
</dbReference>
<dbReference type="STRING" id="1533.SAMN05443638_11815"/>
<feature type="domain" description="HTH gntR-type" evidence="4">
    <location>
        <begin position="4"/>
        <end position="71"/>
    </location>
</feature>
<evidence type="ECO:0000256" key="2">
    <source>
        <dbReference type="ARBA" id="ARBA00023125"/>
    </source>
</evidence>
<accession>A0A1M4XFP1</accession>
<dbReference type="RefSeq" id="WP_072896602.1">
    <property type="nucleotide sequence ID" value="NZ_FQVM01000018.1"/>
</dbReference>
<dbReference type="SUPFAM" id="SSF48008">
    <property type="entry name" value="GntR ligand-binding domain-like"/>
    <property type="match status" value="1"/>
</dbReference>
<dbReference type="EMBL" id="FQVM01000018">
    <property type="protein sequence ID" value="SHE92374.1"/>
    <property type="molecule type" value="Genomic_DNA"/>
</dbReference>
<dbReference type="InterPro" id="IPR011711">
    <property type="entry name" value="GntR_C"/>
</dbReference>
<dbReference type="GO" id="GO:0003700">
    <property type="term" value="F:DNA-binding transcription factor activity"/>
    <property type="evidence" value="ECO:0007669"/>
    <property type="project" value="InterPro"/>
</dbReference>
<dbReference type="SUPFAM" id="SSF46785">
    <property type="entry name" value="Winged helix' DNA-binding domain"/>
    <property type="match status" value="1"/>
</dbReference>
<protein>
    <submittedName>
        <fullName evidence="5">DNA-binding transcriptional regulator, GntR family</fullName>
    </submittedName>
</protein>
<dbReference type="PROSITE" id="PS50949">
    <property type="entry name" value="HTH_GNTR"/>
    <property type="match status" value="1"/>
</dbReference>
<dbReference type="InterPro" id="IPR008920">
    <property type="entry name" value="TF_FadR/GntR_C"/>
</dbReference>
<dbReference type="InterPro" id="IPR000524">
    <property type="entry name" value="Tscrpt_reg_HTH_GntR"/>
</dbReference>
<dbReference type="GO" id="GO:0003677">
    <property type="term" value="F:DNA binding"/>
    <property type="evidence" value="ECO:0007669"/>
    <property type="project" value="UniProtKB-KW"/>
</dbReference>
<dbReference type="SMART" id="SM00895">
    <property type="entry name" value="FCD"/>
    <property type="match status" value="1"/>
</dbReference>
<reference evidence="5 6" key="1">
    <citation type="submission" date="2016-11" db="EMBL/GenBank/DDBJ databases">
        <authorList>
            <person name="Jaros S."/>
            <person name="Januszkiewicz K."/>
            <person name="Wedrychowicz H."/>
        </authorList>
    </citation>
    <scope>NUCLEOTIDE SEQUENCE [LARGE SCALE GENOMIC DNA]</scope>
    <source>
        <strain evidence="5 6">DSM 2631</strain>
    </source>
</reference>
<organism evidence="5 6">
    <name type="scientific">Clostridium fallax</name>
    <dbReference type="NCBI Taxonomy" id="1533"/>
    <lineage>
        <taxon>Bacteria</taxon>
        <taxon>Bacillati</taxon>
        <taxon>Bacillota</taxon>
        <taxon>Clostridia</taxon>
        <taxon>Eubacteriales</taxon>
        <taxon>Clostridiaceae</taxon>
        <taxon>Clostridium</taxon>
    </lineage>
</organism>
<dbReference type="Proteomes" id="UP000184035">
    <property type="component" value="Unassembled WGS sequence"/>
</dbReference>